<evidence type="ECO:0000313" key="2">
    <source>
        <dbReference type="WBParaSite" id="nRc.2.0.1.t34763-RA"/>
    </source>
</evidence>
<keyword evidence="1" id="KW-1185">Reference proteome</keyword>
<dbReference type="AlphaFoldDB" id="A0A915KA23"/>
<sequence length="84" mass="10074">MEKVQYECHSSIQQIFMIHDIVIIGITMNKKLEQWDHRWPRSIRHFINNPGCIPLHKAAHKKWRQRVRPLDFINPAGIEYGNDQ</sequence>
<name>A0A915KA23_ROMCU</name>
<organism evidence="1 2">
    <name type="scientific">Romanomermis culicivorax</name>
    <name type="common">Nematode worm</name>
    <dbReference type="NCBI Taxonomy" id="13658"/>
    <lineage>
        <taxon>Eukaryota</taxon>
        <taxon>Metazoa</taxon>
        <taxon>Ecdysozoa</taxon>
        <taxon>Nematoda</taxon>
        <taxon>Enoplea</taxon>
        <taxon>Dorylaimia</taxon>
        <taxon>Mermithida</taxon>
        <taxon>Mermithoidea</taxon>
        <taxon>Mermithidae</taxon>
        <taxon>Romanomermis</taxon>
    </lineage>
</organism>
<evidence type="ECO:0000313" key="1">
    <source>
        <dbReference type="Proteomes" id="UP000887565"/>
    </source>
</evidence>
<accession>A0A915KA23</accession>
<protein>
    <submittedName>
        <fullName evidence="2">Uncharacterized protein</fullName>
    </submittedName>
</protein>
<proteinExistence type="predicted"/>
<dbReference type="Proteomes" id="UP000887565">
    <property type="component" value="Unplaced"/>
</dbReference>
<reference evidence="2" key="1">
    <citation type="submission" date="2022-11" db="UniProtKB">
        <authorList>
            <consortium name="WormBaseParasite"/>
        </authorList>
    </citation>
    <scope>IDENTIFICATION</scope>
</reference>
<dbReference type="WBParaSite" id="nRc.2.0.1.t34763-RA">
    <property type="protein sequence ID" value="nRc.2.0.1.t34763-RA"/>
    <property type="gene ID" value="nRc.2.0.1.g34763"/>
</dbReference>